<evidence type="ECO:0008006" key="4">
    <source>
        <dbReference type="Google" id="ProtNLM"/>
    </source>
</evidence>
<feature type="region of interest" description="Disordered" evidence="1">
    <location>
        <begin position="1"/>
        <end position="24"/>
    </location>
</feature>
<dbReference type="Proteomes" id="UP001303046">
    <property type="component" value="Unassembled WGS sequence"/>
</dbReference>
<keyword evidence="3" id="KW-1185">Reference proteome</keyword>
<feature type="compositionally biased region" description="Basic residues" evidence="1">
    <location>
        <begin position="234"/>
        <end position="245"/>
    </location>
</feature>
<accession>A0ABR1E926</accession>
<name>A0ABR1E926_NECAM</name>
<sequence length="245" mass="27764">MNPTNQKQSQTADTQGSLATGEKEATVEVVPADANVFAAPQRERNFIVRPGFVYYLVTMSFCEGLKFGLYLKHYQNQVIVSNVEEDSLTSKTLKVMDRIIDVNSTPVSDKDVCMTLITSALTQAGVVDMIIERPVDAVAIEIMEKALSDSLQQTPSVLMASDVKSIVLRYNERRKSGYYEKKRSSILRQPGPVNREYGHVIIPQNERNEMLIGVDDEKRIQHLRRVPFKQSSRSPRRKRKSKKKS</sequence>
<dbReference type="PANTHER" id="PTHR31327">
    <property type="entry name" value="SPERM MEIOSIS PDZ DOMAIN CONTAINING PROTEINS-RELATED"/>
    <property type="match status" value="1"/>
</dbReference>
<proteinExistence type="predicted"/>
<dbReference type="Gene3D" id="2.30.42.10">
    <property type="match status" value="1"/>
</dbReference>
<gene>
    <name evidence="2" type="primary">Necator_chrV.g21157</name>
    <name evidence="2" type="ORF">RB195_016364</name>
</gene>
<dbReference type="PANTHER" id="PTHR31327:SF7">
    <property type="entry name" value="PDZ DOMAIN-CONTAINING PROTEIN"/>
    <property type="match status" value="1"/>
</dbReference>
<dbReference type="SUPFAM" id="SSF50156">
    <property type="entry name" value="PDZ domain-like"/>
    <property type="match status" value="1"/>
</dbReference>
<dbReference type="InterPro" id="IPR036034">
    <property type="entry name" value="PDZ_sf"/>
</dbReference>
<evidence type="ECO:0000313" key="3">
    <source>
        <dbReference type="Proteomes" id="UP001303046"/>
    </source>
</evidence>
<evidence type="ECO:0000313" key="2">
    <source>
        <dbReference type="EMBL" id="KAK6759100.1"/>
    </source>
</evidence>
<protein>
    <recommendedName>
        <fullName evidence="4">PDZ domain-containing protein</fullName>
    </recommendedName>
</protein>
<organism evidence="2 3">
    <name type="scientific">Necator americanus</name>
    <name type="common">Human hookworm</name>
    <dbReference type="NCBI Taxonomy" id="51031"/>
    <lineage>
        <taxon>Eukaryota</taxon>
        <taxon>Metazoa</taxon>
        <taxon>Ecdysozoa</taxon>
        <taxon>Nematoda</taxon>
        <taxon>Chromadorea</taxon>
        <taxon>Rhabditida</taxon>
        <taxon>Rhabditina</taxon>
        <taxon>Rhabditomorpha</taxon>
        <taxon>Strongyloidea</taxon>
        <taxon>Ancylostomatidae</taxon>
        <taxon>Bunostominae</taxon>
        <taxon>Necator</taxon>
    </lineage>
</organism>
<dbReference type="EMBL" id="JAVFWL010000005">
    <property type="protein sequence ID" value="KAK6759100.1"/>
    <property type="molecule type" value="Genomic_DNA"/>
</dbReference>
<feature type="compositionally biased region" description="Polar residues" evidence="1">
    <location>
        <begin position="1"/>
        <end position="18"/>
    </location>
</feature>
<comment type="caution">
    <text evidence="2">The sequence shown here is derived from an EMBL/GenBank/DDBJ whole genome shotgun (WGS) entry which is preliminary data.</text>
</comment>
<feature type="region of interest" description="Disordered" evidence="1">
    <location>
        <begin position="225"/>
        <end position="245"/>
    </location>
</feature>
<reference evidence="2 3" key="1">
    <citation type="submission" date="2023-08" db="EMBL/GenBank/DDBJ databases">
        <title>A Necator americanus chromosomal reference genome.</title>
        <authorList>
            <person name="Ilik V."/>
            <person name="Petrzelkova K.J."/>
            <person name="Pardy F."/>
            <person name="Fuh T."/>
            <person name="Niatou-Singa F.S."/>
            <person name="Gouil Q."/>
            <person name="Baker L."/>
            <person name="Ritchie M.E."/>
            <person name="Jex A.R."/>
            <person name="Gazzola D."/>
            <person name="Li H."/>
            <person name="Toshio Fujiwara R."/>
            <person name="Zhan B."/>
            <person name="Aroian R.V."/>
            <person name="Pafco B."/>
            <person name="Schwarz E.M."/>
        </authorList>
    </citation>
    <scope>NUCLEOTIDE SEQUENCE [LARGE SCALE GENOMIC DNA]</scope>
    <source>
        <strain evidence="2 3">Aroian</strain>
        <tissue evidence="2">Whole animal</tissue>
    </source>
</reference>
<dbReference type="InterPro" id="IPR040264">
    <property type="entry name" value="T15H9.4-like"/>
</dbReference>
<evidence type="ECO:0000256" key="1">
    <source>
        <dbReference type="SAM" id="MobiDB-lite"/>
    </source>
</evidence>